<dbReference type="AlphaFoldDB" id="A0A8X6XH74"/>
<proteinExistence type="predicted"/>
<accession>A0A8X6XH74</accession>
<organism evidence="1 2">
    <name type="scientific">Trichonephila inaurata madagascariensis</name>
    <dbReference type="NCBI Taxonomy" id="2747483"/>
    <lineage>
        <taxon>Eukaryota</taxon>
        <taxon>Metazoa</taxon>
        <taxon>Ecdysozoa</taxon>
        <taxon>Arthropoda</taxon>
        <taxon>Chelicerata</taxon>
        <taxon>Arachnida</taxon>
        <taxon>Araneae</taxon>
        <taxon>Araneomorphae</taxon>
        <taxon>Entelegynae</taxon>
        <taxon>Araneoidea</taxon>
        <taxon>Nephilidae</taxon>
        <taxon>Trichonephila</taxon>
        <taxon>Trichonephila inaurata</taxon>
    </lineage>
</organism>
<name>A0A8X6XH74_9ARAC</name>
<sequence>MIAFADIEVPNGTDFGLFCEGEKLANSSLTVENEWLCVVPRVRAGGRALNVLEWYGFIIPEELKTS</sequence>
<comment type="caution">
    <text evidence="1">The sequence shown here is derived from an EMBL/GenBank/DDBJ whole genome shotgun (WGS) entry which is preliminary data.</text>
</comment>
<keyword evidence="2" id="KW-1185">Reference proteome</keyword>
<dbReference type="Proteomes" id="UP000886998">
    <property type="component" value="Unassembled WGS sequence"/>
</dbReference>
<reference evidence="1" key="1">
    <citation type="submission" date="2020-08" db="EMBL/GenBank/DDBJ databases">
        <title>Multicomponent nature underlies the extraordinary mechanical properties of spider dragline silk.</title>
        <authorList>
            <person name="Kono N."/>
            <person name="Nakamura H."/>
            <person name="Mori M."/>
            <person name="Yoshida Y."/>
            <person name="Ohtoshi R."/>
            <person name="Malay A.D."/>
            <person name="Moran D.A.P."/>
            <person name="Tomita M."/>
            <person name="Numata K."/>
            <person name="Arakawa K."/>
        </authorList>
    </citation>
    <scope>NUCLEOTIDE SEQUENCE</scope>
</reference>
<protein>
    <submittedName>
        <fullName evidence="1">Uncharacterized protein</fullName>
    </submittedName>
</protein>
<evidence type="ECO:0000313" key="1">
    <source>
        <dbReference type="EMBL" id="GFY52615.1"/>
    </source>
</evidence>
<dbReference type="EMBL" id="BMAV01008782">
    <property type="protein sequence ID" value="GFY52615.1"/>
    <property type="molecule type" value="Genomic_DNA"/>
</dbReference>
<gene>
    <name evidence="1" type="ORF">TNIN_250351</name>
</gene>
<evidence type="ECO:0000313" key="2">
    <source>
        <dbReference type="Proteomes" id="UP000886998"/>
    </source>
</evidence>